<feature type="region of interest" description="Disordered" evidence="5">
    <location>
        <begin position="64"/>
        <end position="356"/>
    </location>
</feature>
<evidence type="ECO:0000256" key="4">
    <source>
        <dbReference type="PROSITE-ProRule" id="PRU00176"/>
    </source>
</evidence>
<feature type="domain" description="SAP" evidence="7">
    <location>
        <begin position="10"/>
        <end position="44"/>
    </location>
</feature>
<dbReference type="Pfam" id="PF02037">
    <property type="entry name" value="SAP"/>
    <property type="match status" value="1"/>
</dbReference>
<keyword evidence="2 4" id="KW-0694">RNA-binding</keyword>
<dbReference type="SMART" id="SM00513">
    <property type="entry name" value="SAP"/>
    <property type="match status" value="1"/>
</dbReference>
<dbReference type="FunFam" id="1.10.720.30:FF:000029">
    <property type="entry name" value="Neurofilament medium polypeptide, putative"/>
    <property type="match status" value="1"/>
</dbReference>
<organism evidence="8">
    <name type="scientific">Anopheles triannulatus</name>
    <dbReference type="NCBI Taxonomy" id="58253"/>
    <lineage>
        <taxon>Eukaryota</taxon>
        <taxon>Metazoa</taxon>
        <taxon>Ecdysozoa</taxon>
        <taxon>Arthropoda</taxon>
        <taxon>Hexapoda</taxon>
        <taxon>Insecta</taxon>
        <taxon>Pterygota</taxon>
        <taxon>Neoptera</taxon>
        <taxon>Endopterygota</taxon>
        <taxon>Diptera</taxon>
        <taxon>Nematocera</taxon>
        <taxon>Culicoidea</taxon>
        <taxon>Culicidae</taxon>
        <taxon>Anophelinae</taxon>
        <taxon>Anopheles</taxon>
    </lineage>
</organism>
<accession>A0A2M4A9F7</accession>
<dbReference type="InterPro" id="IPR000504">
    <property type="entry name" value="RRM_dom"/>
</dbReference>
<dbReference type="PANTHER" id="PTHR15683">
    <property type="entry name" value="SCAFFOLD ATTACHMENT FACTOR B-RELATED"/>
    <property type="match status" value="1"/>
</dbReference>
<evidence type="ECO:0000256" key="1">
    <source>
        <dbReference type="ARBA" id="ARBA00004123"/>
    </source>
</evidence>
<feature type="compositionally biased region" description="Basic and acidic residues" evidence="5">
    <location>
        <begin position="197"/>
        <end position="206"/>
    </location>
</feature>
<feature type="compositionally biased region" description="Polar residues" evidence="5">
    <location>
        <begin position="243"/>
        <end position="252"/>
    </location>
</feature>
<dbReference type="Pfam" id="PF00076">
    <property type="entry name" value="RRM_1"/>
    <property type="match status" value="1"/>
</dbReference>
<feature type="compositionally biased region" description="Low complexity" evidence="5">
    <location>
        <begin position="278"/>
        <end position="340"/>
    </location>
</feature>
<evidence type="ECO:0000259" key="6">
    <source>
        <dbReference type="PROSITE" id="PS50102"/>
    </source>
</evidence>
<dbReference type="GO" id="GO:0003723">
    <property type="term" value="F:RNA binding"/>
    <property type="evidence" value="ECO:0007669"/>
    <property type="project" value="UniProtKB-UniRule"/>
</dbReference>
<dbReference type="InterPro" id="IPR012677">
    <property type="entry name" value="Nucleotide-bd_a/b_plait_sf"/>
</dbReference>
<evidence type="ECO:0000256" key="5">
    <source>
        <dbReference type="SAM" id="MobiDB-lite"/>
    </source>
</evidence>
<protein>
    <submittedName>
        <fullName evidence="8">Putative hsp27-ere-tata-binding protein/scaffold attachment factor saf-b</fullName>
    </submittedName>
</protein>
<dbReference type="InterPro" id="IPR035979">
    <property type="entry name" value="RBD_domain_sf"/>
</dbReference>
<dbReference type="InterPro" id="IPR036361">
    <property type="entry name" value="SAP_dom_sf"/>
</dbReference>
<feature type="compositionally biased region" description="Polar residues" evidence="5">
    <location>
        <begin position="541"/>
        <end position="551"/>
    </location>
</feature>
<evidence type="ECO:0000313" key="8">
    <source>
        <dbReference type="EMBL" id="MBW37433.1"/>
    </source>
</evidence>
<dbReference type="EMBL" id="GGFK01004112">
    <property type="protein sequence ID" value="MBW37433.1"/>
    <property type="molecule type" value="Transcribed_RNA"/>
</dbReference>
<evidence type="ECO:0000256" key="3">
    <source>
        <dbReference type="ARBA" id="ARBA00023242"/>
    </source>
</evidence>
<comment type="subcellular location">
    <subcellularLocation>
        <location evidence="1">Nucleus</location>
    </subcellularLocation>
</comment>
<dbReference type="GO" id="GO:0006357">
    <property type="term" value="P:regulation of transcription by RNA polymerase II"/>
    <property type="evidence" value="ECO:0007669"/>
    <property type="project" value="TreeGrafter"/>
</dbReference>
<dbReference type="Gene3D" id="1.10.720.30">
    <property type="entry name" value="SAP domain"/>
    <property type="match status" value="1"/>
</dbReference>
<feature type="domain" description="RRM" evidence="6">
    <location>
        <begin position="358"/>
        <end position="436"/>
    </location>
</feature>
<dbReference type="PROSITE" id="PS50102">
    <property type="entry name" value="RRM"/>
    <property type="match status" value="1"/>
</dbReference>
<dbReference type="SUPFAM" id="SSF68906">
    <property type="entry name" value="SAP domain"/>
    <property type="match status" value="1"/>
</dbReference>
<feature type="compositionally biased region" description="Basic and acidic residues" evidence="5">
    <location>
        <begin position="478"/>
        <end position="525"/>
    </location>
</feature>
<dbReference type="AlphaFoldDB" id="A0A2M4A9F7"/>
<feature type="compositionally biased region" description="Basic and acidic residues" evidence="5">
    <location>
        <begin position="110"/>
        <end position="120"/>
    </location>
</feature>
<feature type="compositionally biased region" description="Basic and acidic residues" evidence="5">
    <location>
        <begin position="592"/>
        <end position="618"/>
    </location>
</feature>
<feature type="compositionally biased region" description="Basic and acidic residues" evidence="5">
    <location>
        <begin position="141"/>
        <end position="161"/>
    </location>
</feature>
<dbReference type="InterPro" id="IPR051738">
    <property type="entry name" value="SAF_Modulators"/>
</dbReference>
<dbReference type="GO" id="GO:0043565">
    <property type="term" value="F:sequence-specific DNA binding"/>
    <property type="evidence" value="ECO:0007669"/>
    <property type="project" value="TreeGrafter"/>
</dbReference>
<keyword evidence="3" id="KW-0539">Nucleus</keyword>
<feature type="compositionally biased region" description="Basic and acidic residues" evidence="5">
    <location>
        <begin position="222"/>
        <end position="232"/>
    </location>
</feature>
<name>A0A2M4A9F7_9DIPT</name>
<feature type="compositionally biased region" description="Basic and acidic residues" evidence="5">
    <location>
        <begin position="75"/>
        <end position="95"/>
    </location>
</feature>
<reference evidence="8" key="1">
    <citation type="submission" date="2018-01" db="EMBL/GenBank/DDBJ databases">
        <title>An insight into the sialome of Amazonian anophelines.</title>
        <authorList>
            <person name="Ribeiro J.M."/>
            <person name="Scarpassa V."/>
            <person name="Calvo E."/>
        </authorList>
    </citation>
    <scope>NUCLEOTIDE SEQUENCE</scope>
    <source>
        <tissue evidence="8">Salivary glands</tissue>
    </source>
</reference>
<feature type="region of interest" description="Disordered" evidence="5">
    <location>
        <begin position="435"/>
        <end position="618"/>
    </location>
</feature>
<dbReference type="PROSITE" id="PS50800">
    <property type="entry name" value="SAP"/>
    <property type="match status" value="1"/>
</dbReference>
<evidence type="ECO:0000259" key="7">
    <source>
        <dbReference type="PROSITE" id="PS50800"/>
    </source>
</evidence>
<dbReference type="PANTHER" id="PTHR15683:SF8">
    <property type="entry name" value="SCAFFOLD ATTACHMENT FACTOR B, ISOFORM B"/>
    <property type="match status" value="1"/>
</dbReference>
<dbReference type="GO" id="GO:0005634">
    <property type="term" value="C:nucleus"/>
    <property type="evidence" value="ECO:0007669"/>
    <property type="project" value="UniProtKB-SubCell"/>
</dbReference>
<dbReference type="InterPro" id="IPR003034">
    <property type="entry name" value="SAP_dom"/>
</dbReference>
<dbReference type="SUPFAM" id="SSF54928">
    <property type="entry name" value="RNA-binding domain, RBD"/>
    <property type="match status" value="1"/>
</dbReference>
<dbReference type="GO" id="GO:0050684">
    <property type="term" value="P:regulation of mRNA processing"/>
    <property type="evidence" value="ECO:0007669"/>
    <property type="project" value="TreeGrafter"/>
</dbReference>
<feature type="compositionally biased region" description="Low complexity" evidence="5">
    <location>
        <begin position="444"/>
        <end position="477"/>
    </location>
</feature>
<dbReference type="Gene3D" id="3.30.70.330">
    <property type="match status" value="1"/>
</dbReference>
<proteinExistence type="predicted"/>
<sequence length="797" mass="87568">MTETPDKRKLNELRVVDLKHELEKRGKDGNGVKNVLLERLTQALRDEGQDPETVEFEIVAGKVAAKKGKMTSGGKTDEESNDKETTAVAEGKENDEPLDIPVVTIDDDEPVIKMEPVDIKEEPEDIAEQQPEPVEAEQKEDEQKDDLAESISTKEIKEEQHVNGGDEEVQPEEFAKPDDPVPAVPVEQAVGGSQKTAEIKDDSKEADNEDSLNLTIGEDDEKLLHDSNIEADCKEDETESGKEVTQNQANDSETAEEQGKSDKAVTTAGTIEKDDTTTTKTASTSSSSAGNDGSSATGASEKSTTTTTTTTSTGPTSTTTTAGSEKSTPAATPSTAADASGDGGGASSASNSSSNVGRNLWVSRLSTLTRATDLKQIFSKYGKVMGVKVVTNSRTPGTRCYGYVTMASAKDATECINHLHRTELHGRLISVERAKSELAPSRQSSATTTTSTTGTTDADGKTTASAAGNGSKAAAGKGDNKAKPSSDDKKKIDDATKPTSGERKSATKASEEKERKGGLQKDGKPRPSRASVERRRRTAGAEQSRSVSNIRRGSGDRGAKAVSEAAPAKRSTSRRSRSPHDRRSGTQRSTSQRREPRSRSQRSGGDRGERARSRDRDVLSLQKIREERERQRLRERERLLREEERRRREVRARQREEEERLEREREKLAAERERIEKEKAELLRIVRERQKLEREKIELEHLELKRQQRKYGCKFNFSLSSLFFSYLSLFLSYTQPNTSSTNSILCPLVACELGRNGFGLLSGSAYKNDLSHLNRVLDQRSLVCVVGLPERSRCFKY</sequence>
<dbReference type="SMART" id="SM00360">
    <property type="entry name" value="RRM"/>
    <property type="match status" value="1"/>
</dbReference>
<evidence type="ECO:0000256" key="2">
    <source>
        <dbReference type="ARBA" id="ARBA00022884"/>
    </source>
</evidence>